<dbReference type="Gene3D" id="3.40.190.10">
    <property type="entry name" value="Periplasmic binding protein-like II"/>
    <property type="match status" value="2"/>
</dbReference>
<proteinExistence type="inferred from homology"/>
<feature type="signal peptide" evidence="4">
    <location>
        <begin position="1"/>
        <end position="21"/>
    </location>
</feature>
<feature type="binding site" evidence="3">
    <location>
        <position position="220"/>
    </location>
    <ligand>
        <name>Fe cation</name>
        <dbReference type="ChEBI" id="CHEBI:24875"/>
    </ligand>
</feature>
<dbReference type="OrthoDB" id="5291644at2"/>
<dbReference type="Pfam" id="PF13343">
    <property type="entry name" value="SBP_bac_6"/>
    <property type="match status" value="1"/>
</dbReference>
<evidence type="ECO:0000256" key="2">
    <source>
        <dbReference type="ARBA" id="ARBA00022729"/>
    </source>
</evidence>
<dbReference type="PANTHER" id="PTHR30006">
    <property type="entry name" value="THIAMINE-BINDING PERIPLASMIC PROTEIN-RELATED"/>
    <property type="match status" value="1"/>
</dbReference>
<feature type="binding site" evidence="3">
    <location>
        <position position="221"/>
    </location>
    <ligand>
        <name>Fe cation</name>
        <dbReference type="ChEBI" id="CHEBI:24875"/>
    </ligand>
</feature>
<dbReference type="InterPro" id="IPR026045">
    <property type="entry name" value="Ferric-bd"/>
</dbReference>
<dbReference type="RefSeq" id="WP_132322975.1">
    <property type="nucleotide sequence ID" value="NZ_FWZT01000020.1"/>
</dbReference>
<dbReference type="SUPFAM" id="SSF53850">
    <property type="entry name" value="Periplasmic binding protein-like II"/>
    <property type="match status" value="1"/>
</dbReference>
<dbReference type="GO" id="GO:0030288">
    <property type="term" value="C:outer membrane-bounded periplasmic space"/>
    <property type="evidence" value="ECO:0007669"/>
    <property type="project" value="TreeGrafter"/>
</dbReference>
<accession>A0A1Y6CG20</accession>
<feature type="chain" id="PRO_5012509225" evidence="4">
    <location>
        <begin position="22"/>
        <end position="333"/>
    </location>
</feature>
<evidence type="ECO:0000256" key="3">
    <source>
        <dbReference type="PIRSR" id="PIRSR002825-1"/>
    </source>
</evidence>
<dbReference type="GO" id="GO:0046872">
    <property type="term" value="F:metal ion binding"/>
    <property type="evidence" value="ECO:0007669"/>
    <property type="project" value="UniProtKB-KW"/>
</dbReference>
<evidence type="ECO:0000256" key="4">
    <source>
        <dbReference type="SAM" id="SignalP"/>
    </source>
</evidence>
<evidence type="ECO:0000256" key="1">
    <source>
        <dbReference type="ARBA" id="ARBA00008520"/>
    </source>
</evidence>
<keyword evidence="3" id="KW-0408">Iron</keyword>
<keyword evidence="6" id="KW-1185">Reference proteome</keyword>
<evidence type="ECO:0000313" key="6">
    <source>
        <dbReference type="Proteomes" id="UP000192907"/>
    </source>
</evidence>
<keyword evidence="3" id="KW-0479">Metal-binding</keyword>
<sequence>MKRIAASIITVGLGFSALAHAAKKEVVIYTARKEHLVKPLFEAYEKKTGVKITYITDKAGALMERIKGEGKRTKADLLFTVDAGNLWSAADQGILQGVASKTLESHIPAHLRDPENQWFGLSVRARTIAYSTKRVKPESLTNYEDLADPKWKGKLCLRTSKKVYNQSLVAMFIASHGEKKTEAIVKGWVSNLATKVFPNDTAVLEAIAAGQCDVGIVNSYYFARLESKDPKFPVKLFWPAKKDGGVHVNISGAGVTKHASNKAEAIKLMEWLSGAEAQKMFAELNFEFPVMANVPAADLVQKWGSYDPSLINVSKAGELQSKAVKLMDRAGYR</sequence>
<comment type="similarity">
    <text evidence="1">Belongs to the bacterial solute-binding protein 1 family.</text>
</comment>
<dbReference type="PANTHER" id="PTHR30006:SF15">
    <property type="entry name" value="IRON-UTILIZATION PERIPLASMIC PROTEIN"/>
    <property type="match status" value="1"/>
</dbReference>
<organism evidence="5 6">
    <name type="scientific">Pseudobacteriovorax antillogorgiicola</name>
    <dbReference type="NCBI Taxonomy" id="1513793"/>
    <lineage>
        <taxon>Bacteria</taxon>
        <taxon>Pseudomonadati</taxon>
        <taxon>Bdellovibrionota</taxon>
        <taxon>Oligoflexia</taxon>
        <taxon>Oligoflexales</taxon>
        <taxon>Pseudobacteriovoracaceae</taxon>
        <taxon>Pseudobacteriovorax</taxon>
    </lineage>
</organism>
<reference evidence="6" key="1">
    <citation type="submission" date="2017-04" db="EMBL/GenBank/DDBJ databases">
        <authorList>
            <person name="Varghese N."/>
            <person name="Submissions S."/>
        </authorList>
    </citation>
    <scope>NUCLEOTIDE SEQUENCE [LARGE SCALE GENOMIC DNA]</scope>
    <source>
        <strain evidence="6">RKEM611</strain>
    </source>
</reference>
<name>A0A1Y6CG20_9BACT</name>
<evidence type="ECO:0000313" key="5">
    <source>
        <dbReference type="EMBL" id="SMF59539.1"/>
    </source>
</evidence>
<dbReference type="PIRSF" id="PIRSF002825">
    <property type="entry name" value="CfbpA"/>
    <property type="match status" value="1"/>
</dbReference>
<protein>
    <submittedName>
        <fullName evidence="5">Iron(III) transport system substrate-binding protein</fullName>
    </submittedName>
</protein>
<dbReference type="STRING" id="1513793.SAMN06296036_12014"/>
<dbReference type="Proteomes" id="UP000192907">
    <property type="component" value="Unassembled WGS sequence"/>
</dbReference>
<dbReference type="AlphaFoldDB" id="A0A1Y6CG20"/>
<keyword evidence="2 4" id="KW-0732">Signal</keyword>
<gene>
    <name evidence="5" type="ORF">SAMN06296036_12014</name>
</gene>
<dbReference type="EMBL" id="FWZT01000020">
    <property type="protein sequence ID" value="SMF59539.1"/>
    <property type="molecule type" value="Genomic_DNA"/>
</dbReference>